<keyword evidence="5 7" id="KW-1133">Transmembrane helix</keyword>
<evidence type="ECO:0000256" key="6">
    <source>
        <dbReference type="ARBA" id="ARBA00023136"/>
    </source>
</evidence>
<feature type="transmembrane region" description="Helical" evidence="7">
    <location>
        <begin position="286"/>
        <end position="309"/>
    </location>
</feature>
<dbReference type="AlphaFoldDB" id="A0AB39TVP7"/>
<dbReference type="PANTHER" id="PTHR24221">
    <property type="entry name" value="ATP-BINDING CASSETTE SUB-FAMILY B"/>
    <property type="match status" value="1"/>
</dbReference>
<dbReference type="Gene3D" id="1.20.1560.10">
    <property type="entry name" value="ABC transporter type 1, transmembrane domain"/>
    <property type="match status" value="1"/>
</dbReference>
<dbReference type="InterPro" id="IPR003439">
    <property type="entry name" value="ABC_transporter-like_ATP-bd"/>
</dbReference>
<dbReference type="SUPFAM" id="SSF52540">
    <property type="entry name" value="P-loop containing nucleoside triphosphate hydrolases"/>
    <property type="match status" value="1"/>
</dbReference>
<dbReference type="GO" id="GO:0034040">
    <property type="term" value="F:ATPase-coupled lipid transmembrane transporter activity"/>
    <property type="evidence" value="ECO:0007669"/>
    <property type="project" value="TreeGrafter"/>
</dbReference>
<dbReference type="CDD" id="cd03228">
    <property type="entry name" value="ABCC_MRP_Like"/>
    <property type="match status" value="1"/>
</dbReference>
<dbReference type="InterPro" id="IPR011527">
    <property type="entry name" value="ABC1_TM_dom"/>
</dbReference>
<keyword evidence="6 7" id="KW-0472">Membrane</keyword>
<dbReference type="InterPro" id="IPR039421">
    <property type="entry name" value="Type_1_exporter"/>
</dbReference>
<dbReference type="SMART" id="SM00382">
    <property type="entry name" value="AAA"/>
    <property type="match status" value="1"/>
</dbReference>
<keyword evidence="3" id="KW-0547">Nucleotide-binding</keyword>
<evidence type="ECO:0000256" key="4">
    <source>
        <dbReference type="ARBA" id="ARBA00022840"/>
    </source>
</evidence>
<keyword evidence="2 7" id="KW-0812">Transmembrane</keyword>
<accession>A0AB39TVP7</accession>
<dbReference type="GO" id="GO:0005886">
    <property type="term" value="C:plasma membrane"/>
    <property type="evidence" value="ECO:0007669"/>
    <property type="project" value="UniProtKB-SubCell"/>
</dbReference>
<feature type="domain" description="ABC transmembrane type-1" evidence="9">
    <location>
        <begin position="58"/>
        <end position="345"/>
    </location>
</feature>
<dbReference type="PANTHER" id="PTHR24221:SF646">
    <property type="entry name" value="HAEMOLYSIN SECRETION ATP-BINDING PROTEIN"/>
    <property type="match status" value="1"/>
</dbReference>
<feature type="transmembrane region" description="Helical" evidence="7">
    <location>
        <begin position="186"/>
        <end position="209"/>
    </location>
</feature>
<dbReference type="InterPro" id="IPR003593">
    <property type="entry name" value="AAA+_ATPase"/>
</dbReference>
<comment type="subcellular location">
    <subcellularLocation>
        <location evidence="1">Cell membrane</location>
        <topology evidence="1">Multi-pass membrane protein</topology>
    </subcellularLocation>
</comment>
<protein>
    <submittedName>
        <fullName evidence="10">ABC transporter ATP-binding protein</fullName>
    </submittedName>
</protein>
<dbReference type="InterPro" id="IPR017871">
    <property type="entry name" value="ABC_transporter-like_CS"/>
</dbReference>
<proteinExistence type="predicted"/>
<evidence type="ECO:0000256" key="2">
    <source>
        <dbReference type="ARBA" id="ARBA00022692"/>
    </source>
</evidence>
<dbReference type="PROSITE" id="PS00211">
    <property type="entry name" value="ABC_TRANSPORTER_1"/>
    <property type="match status" value="1"/>
</dbReference>
<keyword evidence="4 10" id="KW-0067">ATP-binding</keyword>
<dbReference type="GO" id="GO:0140359">
    <property type="term" value="F:ABC-type transporter activity"/>
    <property type="evidence" value="ECO:0007669"/>
    <property type="project" value="InterPro"/>
</dbReference>
<reference evidence="10" key="1">
    <citation type="submission" date="2024-07" db="EMBL/GenBank/DDBJ databases">
        <authorList>
            <person name="Yu S.T."/>
        </authorList>
    </citation>
    <scope>NUCLEOTIDE SEQUENCE</scope>
    <source>
        <strain evidence="10">Y1</strain>
    </source>
</reference>
<dbReference type="SUPFAM" id="SSF90123">
    <property type="entry name" value="ABC transporter transmembrane region"/>
    <property type="match status" value="1"/>
</dbReference>
<evidence type="ECO:0000256" key="7">
    <source>
        <dbReference type="SAM" id="Phobius"/>
    </source>
</evidence>
<gene>
    <name evidence="10" type="ORF">AB2U05_34215</name>
</gene>
<evidence type="ECO:0000259" key="8">
    <source>
        <dbReference type="PROSITE" id="PS50893"/>
    </source>
</evidence>
<evidence type="ECO:0000313" key="10">
    <source>
        <dbReference type="EMBL" id="XDQ83205.1"/>
    </source>
</evidence>
<organism evidence="10">
    <name type="scientific">Streptomyces sp. Y1</name>
    <dbReference type="NCBI Taxonomy" id="3238634"/>
    <lineage>
        <taxon>Bacteria</taxon>
        <taxon>Bacillati</taxon>
        <taxon>Actinomycetota</taxon>
        <taxon>Actinomycetes</taxon>
        <taxon>Kitasatosporales</taxon>
        <taxon>Streptomycetaceae</taxon>
        <taxon>Streptomyces</taxon>
    </lineage>
</organism>
<dbReference type="EMBL" id="CP163445">
    <property type="protein sequence ID" value="XDQ83205.1"/>
    <property type="molecule type" value="Genomic_DNA"/>
</dbReference>
<evidence type="ECO:0000256" key="5">
    <source>
        <dbReference type="ARBA" id="ARBA00022989"/>
    </source>
</evidence>
<dbReference type="Pfam" id="PF00005">
    <property type="entry name" value="ABC_tran"/>
    <property type="match status" value="1"/>
</dbReference>
<evidence type="ECO:0000259" key="9">
    <source>
        <dbReference type="PROSITE" id="PS50929"/>
    </source>
</evidence>
<sequence length="639" mass="68204">MTTTTTGPVADEQLEFSGDRRRVEATRAITVTAMARRLPQVVARAYALTWRIEPRSAALLLTCQILSAGLGATGLFATANGISAVFAAGATTSRLTAALPSILVIATTAGLRRLLGIVNQTITVRLSPRIAREAEATVLRATLATELTAYDHSGYSDDLEAADRGAEMCVEILGEAQNLLASLGSLIGAASVIAYLHPLLLPLLVLAALPQGLASVRAARVQYLASRDAMADRRIMANLRWYIHVKAQADQVRSDTMSGFLMAKYDQVGRRLDRNAKDAAAATAKVSVLGALASGLGAGIVWATMAWLVTSGRMSLPHGGAAVVVLTSVSNSLAGIVGYGAYLFRIGMYLDDLFGFLDNAGGFALRTGTHRPAPPHQVTVKELTYSYPASERTALNGVTLHVDRGEIVALVGENGSGKTTLAKCLAGLYTPEPGAGAVEWDGTDTRTMDPQAMWEQVAVVPQNYARWPLTARENITLGQPHDEGEDEALWAAARASGADEVLAELRSGLGTLLAVEWLGGEELSGGQWQRIALARAFYRRAGLLVMDEPTAALDPRAEHRIFTNLRALATDKAVVLVTHRLTNVAIADRIVVLDHGEVIQCGTFEELVADTGGRFRELWDLQNDRAGIPAQRTPEEENA</sequence>
<dbReference type="InterPro" id="IPR036640">
    <property type="entry name" value="ABC1_TM_sf"/>
</dbReference>
<feature type="domain" description="ABC transporter" evidence="8">
    <location>
        <begin position="378"/>
        <end position="620"/>
    </location>
</feature>
<dbReference type="RefSeq" id="WP_369185382.1">
    <property type="nucleotide sequence ID" value="NZ_CP163445.1"/>
</dbReference>
<dbReference type="GO" id="GO:0005524">
    <property type="term" value="F:ATP binding"/>
    <property type="evidence" value="ECO:0007669"/>
    <property type="project" value="UniProtKB-KW"/>
</dbReference>
<dbReference type="PROSITE" id="PS50929">
    <property type="entry name" value="ABC_TM1F"/>
    <property type="match status" value="1"/>
</dbReference>
<feature type="transmembrane region" description="Helical" evidence="7">
    <location>
        <begin position="321"/>
        <end position="344"/>
    </location>
</feature>
<dbReference type="InterPro" id="IPR027417">
    <property type="entry name" value="P-loop_NTPase"/>
</dbReference>
<evidence type="ECO:0000256" key="1">
    <source>
        <dbReference type="ARBA" id="ARBA00004651"/>
    </source>
</evidence>
<name>A0AB39TVP7_9ACTN</name>
<dbReference type="GO" id="GO:0016887">
    <property type="term" value="F:ATP hydrolysis activity"/>
    <property type="evidence" value="ECO:0007669"/>
    <property type="project" value="InterPro"/>
</dbReference>
<dbReference type="Gene3D" id="3.40.50.300">
    <property type="entry name" value="P-loop containing nucleotide triphosphate hydrolases"/>
    <property type="match status" value="1"/>
</dbReference>
<dbReference type="PROSITE" id="PS50893">
    <property type="entry name" value="ABC_TRANSPORTER_2"/>
    <property type="match status" value="1"/>
</dbReference>
<evidence type="ECO:0000256" key="3">
    <source>
        <dbReference type="ARBA" id="ARBA00022741"/>
    </source>
</evidence>